<reference evidence="3 4" key="1">
    <citation type="submission" date="2020-05" db="EMBL/GenBank/DDBJ databases">
        <title>Ceratocystis lukuohia genome.</title>
        <authorList>
            <person name="Harrington T.C."/>
            <person name="Kim K."/>
            <person name="Mayers C.G."/>
        </authorList>
    </citation>
    <scope>NUCLEOTIDE SEQUENCE [LARGE SCALE GENOMIC DNA]</scope>
    <source>
        <strain evidence="3 4">C4212</strain>
    </source>
</reference>
<dbReference type="InterPro" id="IPR000909">
    <property type="entry name" value="PLipase_C_PInositol-sp_X_dom"/>
</dbReference>
<feature type="region of interest" description="Disordered" evidence="1">
    <location>
        <begin position="333"/>
        <end position="373"/>
    </location>
</feature>
<evidence type="ECO:0000256" key="1">
    <source>
        <dbReference type="SAM" id="MobiDB-lite"/>
    </source>
</evidence>
<dbReference type="EMBL" id="JABSNW010000008">
    <property type="protein sequence ID" value="KAL2885188.1"/>
    <property type="molecule type" value="Genomic_DNA"/>
</dbReference>
<feature type="domain" description="Phosphatidylinositol-specific phospholipase C X" evidence="2">
    <location>
        <begin position="21"/>
        <end position="171"/>
    </location>
</feature>
<dbReference type="PROSITE" id="PS50007">
    <property type="entry name" value="PIPLC_X_DOMAIN"/>
    <property type="match status" value="1"/>
</dbReference>
<dbReference type="PANTHER" id="PTHR13593">
    <property type="match status" value="1"/>
</dbReference>
<dbReference type="SUPFAM" id="SSF51695">
    <property type="entry name" value="PLC-like phosphodiesterases"/>
    <property type="match status" value="1"/>
</dbReference>
<keyword evidence="4" id="KW-1185">Reference proteome</keyword>
<dbReference type="Proteomes" id="UP001610728">
    <property type="component" value="Unassembled WGS sequence"/>
</dbReference>
<protein>
    <submittedName>
        <fullName evidence="3">1-phosphatidylinositol phosphodiesterase</fullName>
    </submittedName>
</protein>
<dbReference type="GeneID" id="98120874"/>
<organism evidence="3 4">
    <name type="scientific">Ceratocystis lukuohia</name>
    <dbReference type="NCBI Taxonomy" id="2019550"/>
    <lineage>
        <taxon>Eukaryota</taxon>
        <taxon>Fungi</taxon>
        <taxon>Dikarya</taxon>
        <taxon>Ascomycota</taxon>
        <taxon>Pezizomycotina</taxon>
        <taxon>Sordariomycetes</taxon>
        <taxon>Hypocreomycetidae</taxon>
        <taxon>Microascales</taxon>
        <taxon>Ceratocystidaceae</taxon>
        <taxon>Ceratocystis</taxon>
    </lineage>
</organism>
<evidence type="ECO:0000313" key="4">
    <source>
        <dbReference type="Proteomes" id="UP001610728"/>
    </source>
</evidence>
<comment type="caution">
    <text evidence="3">The sequence shown here is derived from an EMBL/GenBank/DDBJ whole genome shotgun (WGS) entry which is preliminary data.</text>
</comment>
<name>A0ABR4MA85_9PEZI</name>
<dbReference type="Pfam" id="PF00388">
    <property type="entry name" value="PI-PLC-X"/>
    <property type="match status" value="1"/>
</dbReference>
<dbReference type="InterPro" id="IPR017946">
    <property type="entry name" value="PLC-like_Pdiesterase_TIM-brl"/>
</dbReference>
<dbReference type="SMART" id="SM00148">
    <property type="entry name" value="PLCXc"/>
    <property type="match status" value="1"/>
</dbReference>
<feature type="compositionally biased region" description="Acidic residues" evidence="1">
    <location>
        <begin position="357"/>
        <end position="373"/>
    </location>
</feature>
<sequence>MEDEWSFDLDEAEQSSWMSRMKDHVPLSRLVIPGTHNSMTDGVENIRFQTQNLPLGQQLLGGIRYIEITCRYIDQKMAVYYTMTKTGYSLDSVLTTIYDFLDEYPSETIILRIQKGGMFDFNTFFNSMERYFVPGSELGDRAVQHIYDRDFNDTAFPTLGEARGKIVILQDFKSNPPGRYGIPWGSHTVSRYSSWLSLTGDFVHFKWAAVRYRLNLDRLEGTDKLRITHTTGNLGIGPIRIAAEDGINPGMNELLGLYLARGEGNCFGIVVMDFPGRHLVNQILRRNNHHLLPEPTDLPDQDAIDEAELAYLAYINTAARDDFNYTDTDIVEEAPVRPAETPEEFDFTSISDFEPPPVEDSDDESSDDEYSYD</sequence>
<dbReference type="Gene3D" id="3.20.20.190">
    <property type="entry name" value="Phosphatidylinositol (PI) phosphodiesterase"/>
    <property type="match status" value="1"/>
</dbReference>
<dbReference type="PANTHER" id="PTHR13593:SF113">
    <property type="entry name" value="SI:DKEY-266F7.9"/>
    <property type="match status" value="1"/>
</dbReference>
<evidence type="ECO:0000313" key="3">
    <source>
        <dbReference type="EMBL" id="KAL2885188.1"/>
    </source>
</evidence>
<dbReference type="RefSeq" id="XP_070856368.1">
    <property type="nucleotide sequence ID" value="XM_071001466.1"/>
</dbReference>
<accession>A0ABR4MA85</accession>
<evidence type="ECO:0000259" key="2">
    <source>
        <dbReference type="SMART" id="SM00148"/>
    </source>
</evidence>
<dbReference type="InterPro" id="IPR051057">
    <property type="entry name" value="PI-PLC_domain"/>
</dbReference>
<gene>
    <name evidence="3" type="ORF">HOO65_080138</name>
</gene>
<proteinExistence type="predicted"/>